<evidence type="ECO:0000313" key="6">
    <source>
        <dbReference type="Proteomes" id="UP000178344"/>
    </source>
</evidence>
<dbReference type="GO" id="GO:0044183">
    <property type="term" value="F:protein folding chaperone"/>
    <property type="evidence" value="ECO:0007669"/>
    <property type="project" value="InterPro"/>
</dbReference>
<dbReference type="InterPro" id="IPR011032">
    <property type="entry name" value="GroES-like_sf"/>
</dbReference>
<dbReference type="GO" id="GO:0046872">
    <property type="term" value="F:metal ion binding"/>
    <property type="evidence" value="ECO:0007669"/>
    <property type="project" value="TreeGrafter"/>
</dbReference>
<evidence type="ECO:0000313" key="5">
    <source>
        <dbReference type="EMBL" id="OGG47178.1"/>
    </source>
</evidence>
<evidence type="ECO:0000256" key="1">
    <source>
        <dbReference type="ARBA" id="ARBA00006975"/>
    </source>
</evidence>
<evidence type="ECO:0000256" key="3">
    <source>
        <dbReference type="HAMAP-Rule" id="MF_00580"/>
    </source>
</evidence>
<dbReference type="PANTHER" id="PTHR10772:SF58">
    <property type="entry name" value="CO-CHAPERONIN GROES"/>
    <property type="match status" value="1"/>
</dbReference>
<dbReference type="AlphaFoldDB" id="A0A1F6CD98"/>
<accession>A0A1F6CD98</accession>
<dbReference type="PRINTS" id="PR00297">
    <property type="entry name" value="CHAPERONIN10"/>
</dbReference>
<dbReference type="GO" id="GO:0051082">
    <property type="term" value="F:unfolded protein binding"/>
    <property type="evidence" value="ECO:0007669"/>
    <property type="project" value="TreeGrafter"/>
</dbReference>
<dbReference type="EMBL" id="MFKQ01000025">
    <property type="protein sequence ID" value="OGG47178.1"/>
    <property type="molecule type" value="Genomic_DNA"/>
</dbReference>
<dbReference type="SMART" id="SM00883">
    <property type="entry name" value="Cpn10"/>
    <property type="match status" value="1"/>
</dbReference>
<comment type="subcellular location">
    <subcellularLocation>
        <location evidence="3">Cytoplasm</location>
    </subcellularLocation>
</comment>
<dbReference type="GO" id="GO:0005737">
    <property type="term" value="C:cytoplasm"/>
    <property type="evidence" value="ECO:0007669"/>
    <property type="project" value="UniProtKB-SubCell"/>
</dbReference>
<dbReference type="HAMAP" id="MF_00580">
    <property type="entry name" value="CH10"/>
    <property type="match status" value="1"/>
</dbReference>
<dbReference type="CDD" id="cd00320">
    <property type="entry name" value="cpn10"/>
    <property type="match status" value="1"/>
</dbReference>
<comment type="similarity">
    <text evidence="1 3 4">Belongs to the GroES chaperonin family.</text>
</comment>
<comment type="function">
    <text evidence="3 4">Together with the chaperonin GroEL, plays an essential role in assisting protein folding. The GroEL-GroES system forms a nano-cage that allows encapsulation of the non-native substrate proteins and provides a physical environment optimized to promote and accelerate protein folding. GroES binds to the apical surface of the GroEL ring, thereby capping the opening of the GroEL channel.</text>
</comment>
<dbReference type="GO" id="GO:0051087">
    <property type="term" value="F:protein-folding chaperone binding"/>
    <property type="evidence" value="ECO:0007669"/>
    <property type="project" value="TreeGrafter"/>
</dbReference>
<organism evidence="5 6">
    <name type="scientific">Candidatus Kaiserbacteria bacterium RIFCSPHIGHO2_01_FULL_49_13</name>
    <dbReference type="NCBI Taxonomy" id="1798477"/>
    <lineage>
        <taxon>Bacteria</taxon>
        <taxon>Candidatus Kaiseribacteriota</taxon>
    </lineage>
</organism>
<dbReference type="GO" id="GO:0005524">
    <property type="term" value="F:ATP binding"/>
    <property type="evidence" value="ECO:0007669"/>
    <property type="project" value="InterPro"/>
</dbReference>
<dbReference type="Gene3D" id="2.30.33.40">
    <property type="entry name" value="GroES chaperonin"/>
    <property type="match status" value="1"/>
</dbReference>
<dbReference type="PANTHER" id="PTHR10772">
    <property type="entry name" value="10 KDA HEAT SHOCK PROTEIN"/>
    <property type="match status" value="1"/>
</dbReference>
<dbReference type="InterPro" id="IPR020818">
    <property type="entry name" value="Chaperonin_GroES"/>
</dbReference>
<dbReference type="SUPFAM" id="SSF50129">
    <property type="entry name" value="GroES-like"/>
    <property type="match status" value="1"/>
</dbReference>
<keyword evidence="2 3" id="KW-0143">Chaperone</keyword>
<dbReference type="Proteomes" id="UP000178344">
    <property type="component" value="Unassembled WGS sequence"/>
</dbReference>
<comment type="subunit">
    <text evidence="3">Heptamer of 7 subunits arranged in a ring. Interacts with the chaperonin GroEL.</text>
</comment>
<evidence type="ECO:0000256" key="4">
    <source>
        <dbReference type="RuleBase" id="RU000535"/>
    </source>
</evidence>
<gene>
    <name evidence="3" type="primary">groES</name>
    <name evidence="3" type="synonym">groS</name>
    <name evidence="5" type="ORF">A2671_01190</name>
</gene>
<evidence type="ECO:0000256" key="2">
    <source>
        <dbReference type="ARBA" id="ARBA00023186"/>
    </source>
</evidence>
<proteinExistence type="inferred from homology"/>
<dbReference type="InterPro" id="IPR037124">
    <property type="entry name" value="Chaperonin_GroES_sf"/>
</dbReference>
<sequence>MAKQTSKSSKSRIQPLGDRVLVKPLSEDEAAKKLSSGIIIPATVDKEKTDRGMVMAVGPGKINDSGKIVPMHVKVGDKVLFQWGDKMEVDDQEYFVVSESNILAIIK</sequence>
<dbReference type="Pfam" id="PF00166">
    <property type="entry name" value="Cpn10"/>
    <property type="match status" value="1"/>
</dbReference>
<reference evidence="5 6" key="1">
    <citation type="journal article" date="2016" name="Nat. Commun.">
        <title>Thousands of microbial genomes shed light on interconnected biogeochemical processes in an aquifer system.</title>
        <authorList>
            <person name="Anantharaman K."/>
            <person name="Brown C.T."/>
            <person name="Hug L.A."/>
            <person name="Sharon I."/>
            <person name="Castelle C.J."/>
            <person name="Probst A.J."/>
            <person name="Thomas B.C."/>
            <person name="Singh A."/>
            <person name="Wilkins M.J."/>
            <person name="Karaoz U."/>
            <person name="Brodie E.L."/>
            <person name="Williams K.H."/>
            <person name="Hubbard S.S."/>
            <person name="Banfield J.F."/>
        </authorList>
    </citation>
    <scope>NUCLEOTIDE SEQUENCE [LARGE SCALE GENOMIC DNA]</scope>
</reference>
<comment type="caution">
    <text evidence="5">The sequence shown here is derived from an EMBL/GenBank/DDBJ whole genome shotgun (WGS) entry which is preliminary data.</text>
</comment>
<name>A0A1F6CD98_9BACT</name>
<protein>
    <recommendedName>
        <fullName evidence="3">Co-chaperonin GroES</fullName>
    </recommendedName>
    <alternativeName>
        <fullName evidence="3">10 kDa chaperonin</fullName>
    </alternativeName>
    <alternativeName>
        <fullName evidence="3">Chaperonin-10</fullName>
        <shortName evidence="3">Cpn10</shortName>
    </alternativeName>
</protein>
<dbReference type="FunFam" id="2.30.33.40:FF:000001">
    <property type="entry name" value="10 kDa chaperonin"/>
    <property type="match status" value="1"/>
</dbReference>
<keyword evidence="3" id="KW-0963">Cytoplasm</keyword>